<dbReference type="Proteomes" id="UP000566819">
    <property type="component" value="Unassembled WGS sequence"/>
</dbReference>
<dbReference type="AlphaFoldDB" id="A0A8H4VZM4"/>
<reference evidence="2 3" key="1">
    <citation type="submission" date="2020-03" db="EMBL/GenBank/DDBJ databases">
        <title>Draft Genome Sequence of Cudoniella acicularis.</title>
        <authorList>
            <person name="Buettner E."/>
            <person name="Kellner H."/>
        </authorList>
    </citation>
    <scope>NUCLEOTIDE SEQUENCE [LARGE SCALE GENOMIC DNA]</scope>
    <source>
        <strain evidence="2 3">DSM 108380</strain>
    </source>
</reference>
<feature type="domain" description="Heterokaryon incompatibility" evidence="1">
    <location>
        <begin position="41"/>
        <end position="187"/>
    </location>
</feature>
<comment type="caution">
    <text evidence="2">The sequence shown here is derived from an EMBL/GenBank/DDBJ whole genome shotgun (WGS) entry which is preliminary data.</text>
</comment>
<name>A0A8H4VZM4_9HELO</name>
<evidence type="ECO:0000313" key="3">
    <source>
        <dbReference type="Proteomes" id="UP000566819"/>
    </source>
</evidence>
<dbReference type="EMBL" id="JAAMPI010000773">
    <property type="protein sequence ID" value="KAF4628708.1"/>
    <property type="molecule type" value="Genomic_DNA"/>
</dbReference>
<organism evidence="2 3">
    <name type="scientific">Cudoniella acicularis</name>
    <dbReference type="NCBI Taxonomy" id="354080"/>
    <lineage>
        <taxon>Eukaryota</taxon>
        <taxon>Fungi</taxon>
        <taxon>Dikarya</taxon>
        <taxon>Ascomycota</taxon>
        <taxon>Pezizomycotina</taxon>
        <taxon>Leotiomycetes</taxon>
        <taxon>Helotiales</taxon>
        <taxon>Tricladiaceae</taxon>
        <taxon>Cudoniella</taxon>
    </lineage>
</organism>
<dbReference type="PANTHER" id="PTHR33112">
    <property type="entry name" value="DOMAIN PROTEIN, PUTATIVE-RELATED"/>
    <property type="match status" value="1"/>
</dbReference>
<proteinExistence type="predicted"/>
<keyword evidence="3" id="KW-1185">Reference proteome</keyword>
<gene>
    <name evidence="2" type="ORF">G7Y89_g9447</name>
</gene>
<protein>
    <recommendedName>
        <fullName evidence="1">Heterokaryon incompatibility domain-containing protein</fullName>
    </recommendedName>
</protein>
<dbReference type="OrthoDB" id="2958217at2759"/>
<dbReference type="InterPro" id="IPR010730">
    <property type="entry name" value="HET"/>
</dbReference>
<dbReference type="PANTHER" id="PTHR33112:SF12">
    <property type="entry name" value="HETEROKARYON INCOMPATIBILITY DOMAIN-CONTAINING PROTEIN"/>
    <property type="match status" value="1"/>
</dbReference>
<evidence type="ECO:0000259" key="1">
    <source>
        <dbReference type="Pfam" id="PF06985"/>
    </source>
</evidence>
<dbReference type="Pfam" id="PF06985">
    <property type="entry name" value="HET"/>
    <property type="match status" value="1"/>
</dbReference>
<accession>A0A8H4VZM4</accession>
<evidence type="ECO:0000313" key="2">
    <source>
        <dbReference type="EMBL" id="KAF4628708.1"/>
    </source>
</evidence>
<sequence>MAECFEEHEGRQHKPKESLPQGFRVIDVIRRRIVEMNDCSFVALSYVWGLDSRPSLLTATCATIEEMKKDGGLPASEMPQTIEDAITVCAQLGERYLWADRLCIIQDSAEDKRNQIDAMGDIYSSARLVLIVAYGDSMDFGIPGIGHPREIVQHHGDVSGLRVTNIIGEVEGDPLALWHTRGWTYQEAVLAKRRLYFTNVRAFFEYGQSICHEDQYNREGLRNEFASHELLIAEDGSRFDTFARHLKNYTSRSLKYQSDAYNAFTGISKSLYDKGGVFLNGLPQADFDRALRWYADIGNNVTTRLEHPGMVLPTWSWSSVMTLQDPVNYQATKLFGTLVPWYTSDPSFPPALLKPFNIHADTITDDDWQVYMAIACSEGCVANISFSLPLKTSNFSTVREKFSTRWQSYHMFFKEAIDRVPMTIEYPQTSPLLPQKNGAFLKNLKPGVILTRAQAAFLRLAKRPERSGLHIVDSGGEFVGELCGDVARLERDVTSPQHDTNTLFEFIALSLSGKRILAYSGNEKKTKNYFDKCGNSLAVLPIVNLLVIGWRGSYAYRRELGWIYLVDWAKTDREWKTVLLE</sequence>